<evidence type="ECO:0000256" key="2">
    <source>
        <dbReference type="ARBA" id="ARBA00009726"/>
    </source>
</evidence>
<name>A0A9P5VH73_9FUNG</name>
<keyword evidence="3" id="KW-0547">Nucleotide-binding</keyword>
<dbReference type="InterPro" id="IPR027417">
    <property type="entry name" value="P-loop_NTPase"/>
</dbReference>
<dbReference type="PANTHER" id="PTHR24223">
    <property type="entry name" value="ATP-BINDING CASSETTE SUB-FAMILY C"/>
    <property type="match status" value="1"/>
</dbReference>
<proteinExistence type="inferred from homology"/>
<dbReference type="Proteomes" id="UP000696485">
    <property type="component" value="Unassembled WGS sequence"/>
</dbReference>
<evidence type="ECO:0000256" key="3">
    <source>
        <dbReference type="ARBA" id="ARBA00022741"/>
    </source>
</evidence>
<keyword evidence="6" id="KW-1185">Reference proteome</keyword>
<evidence type="ECO:0000313" key="6">
    <source>
        <dbReference type="Proteomes" id="UP000696485"/>
    </source>
</evidence>
<evidence type="ECO:0000256" key="1">
    <source>
        <dbReference type="ARBA" id="ARBA00004141"/>
    </source>
</evidence>
<dbReference type="InterPro" id="IPR050173">
    <property type="entry name" value="ABC_transporter_C-like"/>
</dbReference>
<protein>
    <recommendedName>
        <fullName evidence="7">ABC transporter domain-containing protein</fullName>
    </recommendedName>
</protein>
<dbReference type="PANTHER" id="PTHR24223:SF456">
    <property type="entry name" value="MULTIDRUG RESISTANCE-ASSOCIATED PROTEIN LETHAL(2)03659"/>
    <property type="match status" value="1"/>
</dbReference>
<evidence type="ECO:0008006" key="7">
    <source>
        <dbReference type="Google" id="ProtNLM"/>
    </source>
</evidence>
<comment type="similarity">
    <text evidence="2">Belongs to the ABC transporter superfamily. ABCC family. Conjugate transporter (TC 3.A.1.208) subfamily.</text>
</comment>
<reference evidence="5" key="1">
    <citation type="journal article" date="2020" name="Fungal Divers.">
        <title>Resolving the Mortierellaceae phylogeny through synthesis of multi-gene phylogenetics and phylogenomics.</title>
        <authorList>
            <person name="Vandepol N."/>
            <person name="Liber J."/>
            <person name="Desiro A."/>
            <person name="Na H."/>
            <person name="Kennedy M."/>
            <person name="Barry K."/>
            <person name="Grigoriev I.V."/>
            <person name="Miller A.N."/>
            <person name="O'Donnell K."/>
            <person name="Stajich J.E."/>
            <person name="Bonito G."/>
        </authorList>
    </citation>
    <scope>NUCLEOTIDE SEQUENCE</scope>
    <source>
        <strain evidence="5">NVP1</strain>
    </source>
</reference>
<comment type="caution">
    <text evidence="5">The sequence shown here is derived from an EMBL/GenBank/DDBJ whole genome shotgun (WGS) entry which is preliminary data.</text>
</comment>
<comment type="subcellular location">
    <subcellularLocation>
        <location evidence="1">Membrane</location>
        <topology evidence="1">Multi-pass membrane protein</topology>
    </subcellularLocation>
</comment>
<dbReference type="SUPFAM" id="SSF52540">
    <property type="entry name" value="P-loop containing nucleoside triphosphate hydrolases"/>
    <property type="match status" value="1"/>
</dbReference>
<dbReference type="AlphaFoldDB" id="A0A9P5VH73"/>
<sequence>MDEAAANVALQSDRMIQKAIHSQFEGATAITIVHRLNTVIGDSDRILVLDHGKVVEFGKSWELLLLEYKGWFKGTVAGTGPENEAALMKVAKDLWARRHL</sequence>
<dbReference type="GO" id="GO:0016020">
    <property type="term" value="C:membrane"/>
    <property type="evidence" value="ECO:0007669"/>
    <property type="project" value="UniProtKB-SubCell"/>
</dbReference>
<dbReference type="Gene3D" id="3.40.50.300">
    <property type="entry name" value="P-loop containing nucleotide triphosphate hydrolases"/>
    <property type="match status" value="1"/>
</dbReference>
<organism evidence="5 6">
    <name type="scientific">Podila minutissima</name>
    <dbReference type="NCBI Taxonomy" id="64525"/>
    <lineage>
        <taxon>Eukaryota</taxon>
        <taxon>Fungi</taxon>
        <taxon>Fungi incertae sedis</taxon>
        <taxon>Mucoromycota</taxon>
        <taxon>Mortierellomycotina</taxon>
        <taxon>Mortierellomycetes</taxon>
        <taxon>Mortierellales</taxon>
        <taxon>Mortierellaceae</taxon>
        <taxon>Podila</taxon>
    </lineage>
</organism>
<dbReference type="GO" id="GO:0005524">
    <property type="term" value="F:ATP binding"/>
    <property type="evidence" value="ECO:0007669"/>
    <property type="project" value="UniProtKB-KW"/>
</dbReference>
<accession>A0A9P5VH73</accession>
<evidence type="ECO:0000256" key="4">
    <source>
        <dbReference type="ARBA" id="ARBA00022840"/>
    </source>
</evidence>
<dbReference type="GO" id="GO:0042626">
    <property type="term" value="F:ATPase-coupled transmembrane transporter activity"/>
    <property type="evidence" value="ECO:0007669"/>
    <property type="project" value="TreeGrafter"/>
</dbReference>
<evidence type="ECO:0000313" key="5">
    <source>
        <dbReference type="EMBL" id="KAF9323344.1"/>
    </source>
</evidence>
<dbReference type="EMBL" id="JAAAUY010001306">
    <property type="protein sequence ID" value="KAF9323344.1"/>
    <property type="molecule type" value="Genomic_DNA"/>
</dbReference>
<gene>
    <name evidence="5" type="ORF">BG006_001551</name>
</gene>
<keyword evidence="4" id="KW-0067">ATP-binding</keyword>